<evidence type="ECO:0000256" key="1">
    <source>
        <dbReference type="SAM" id="MobiDB-lite"/>
    </source>
</evidence>
<protein>
    <submittedName>
        <fullName evidence="2">Uncharacterized protein</fullName>
    </submittedName>
</protein>
<feature type="compositionally biased region" description="Low complexity" evidence="1">
    <location>
        <begin position="14"/>
        <end position="23"/>
    </location>
</feature>
<evidence type="ECO:0000313" key="2">
    <source>
        <dbReference type="EMBL" id="RPA71229.1"/>
    </source>
</evidence>
<accession>A0A3N4H960</accession>
<evidence type="ECO:0000313" key="3">
    <source>
        <dbReference type="Proteomes" id="UP000275078"/>
    </source>
</evidence>
<feature type="region of interest" description="Disordered" evidence="1">
    <location>
        <begin position="1"/>
        <end position="32"/>
    </location>
</feature>
<dbReference type="EMBL" id="ML119956">
    <property type="protein sequence ID" value="RPA71229.1"/>
    <property type="molecule type" value="Genomic_DNA"/>
</dbReference>
<organism evidence="2 3">
    <name type="scientific">Ascobolus immersus RN42</name>
    <dbReference type="NCBI Taxonomy" id="1160509"/>
    <lineage>
        <taxon>Eukaryota</taxon>
        <taxon>Fungi</taxon>
        <taxon>Dikarya</taxon>
        <taxon>Ascomycota</taxon>
        <taxon>Pezizomycotina</taxon>
        <taxon>Pezizomycetes</taxon>
        <taxon>Pezizales</taxon>
        <taxon>Ascobolaceae</taxon>
        <taxon>Ascobolus</taxon>
    </lineage>
</organism>
<gene>
    <name evidence="2" type="ORF">BJ508DRAFT_345397</name>
</gene>
<dbReference type="Proteomes" id="UP000275078">
    <property type="component" value="Unassembled WGS sequence"/>
</dbReference>
<sequence>MSNRPEHKIIGSPLSNVRSQSSESSRRRGLLPSELLNGEGSVGYFFTDNVQEYIAISGADRYLRETLGGMMQVRTYVENHFSHMAYILSNGEGLRLDPLTTDELRKFPNCELACSWRSKSENQLTTAQKEFRIFLLGYPVSLDSSVDTPPDGDPCVSMRNKIRNYSYAADHRYQLLILLCARQFTPPPLYYRKQFATEADCKAWLDLTGTLLGLLREVIDSDQNYLVSFADHLRWFMPFSAIQGHDLGLRSNSPATLMDLALGCHIVSPNQAARLVWERFYRKESTLITLEDLGTWVFGTGKFGFCNQEGSLVDVARLLIDIATVMVEEKGGDIMIELKEFPGFVAKEIFEGIKDRLRQYKDFFYRFPYKELPLTEAVDFVLSLFYDNPDLVLKEQKAMDLLDTLFKGNDFQGGELHFLPTLIRHGANPLVLQNMDDQGLRRYLLHQLMVYRSPDAVRLLLEAELPDGDAQDPNETVPGDYDCPPLTYIMKQALRNRERLRRELSDGDFRRIAESIRVMVQGCGEGDMRRAADPSLLDESFDLIGFNLNALDYATLNKDLMPFLKALLETDNEGNYWPVSDENLEEFYGDERYLRGRWCFGEEGWTMVYGYVTSKEDIYKALDLEAGSSETAFPTLGYASLMVPIPDQYPRSYTDVIKEHDLVAPDDPEVLEKIAFFSPSPRSNLEGFARGQR</sequence>
<keyword evidence="3" id="KW-1185">Reference proteome</keyword>
<proteinExistence type="predicted"/>
<reference evidence="2 3" key="1">
    <citation type="journal article" date="2018" name="Nat. Ecol. Evol.">
        <title>Pezizomycetes genomes reveal the molecular basis of ectomycorrhizal truffle lifestyle.</title>
        <authorList>
            <person name="Murat C."/>
            <person name="Payen T."/>
            <person name="Noel B."/>
            <person name="Kuo A."/>
            <person name="Morin E."/>
            <person name="Chen J."/>
            <person name="Kohler A."/>
            <person name="Krizsan K."/>
            <person name="Balestrini R."/>
            <person name="Da Silva C."/>
            <person name="Montanini B."/>
            <person name="Hainaut M."/>
            <person name="Levati E."/>
            <person name="Barry K.W."/>
            <person name="Belfiori B."/>
            <person name="Cichocki N."/>
            <person name="Clum A."/>
            <person name="Dockter R.B."/>
            <person name="Fauchery L."/>
            <person name="Guy J."/>
            <person name="Iotti M."/>
            <person name="Le Tacon F."/>
            <person name="Lindquist E.A."/>
            <person name="Lipzen A."/>
            <person name="Malagnac F."/>
            <person name="Mello A."/>
            <person name="Molinier V."/>
            <person name="Miyauchi S."/>
            <person name="Poulain J."/>
            <person name="Riccioni C."/>
            <person name="Rubini A."/>
            <person name="Sitrit Y."/>
            <person name="Splivallo R."/>
            <person name="Traeger S."/>
            <person name="Wang M."/>
            <person name="Zifcakova L."/>
            <person name="Wipf D."/>
            <person name="Zambonelli A."/>
            <person name="Paolocci F."/>
            <person name="Nowrousian M."/>
            <person name="Ottonello S."/>
            <person name="Baldrian P."/>
            <person name="Spatafora J.W."/>
            <person name="Henrissat B."/>
            <person name="Nagy L.G."/>
            <person name="Aury J.M."/>
            <person name="Wincker P."/>
            <person name="Grigoriev I.V."/>
            <person name="Bonfante P."/>
            <person name="Martin F.M."/>
        </authorList>
    </citation>
    <scope>NUCLEOTIDE SEQUENCE [LARGE SCALE GENOMIC DNA]</scope>
    <source>
        <strain evidence="2 3">RN42</strain>
    </source>
</reference>
<dbReference type="AlphaFoldDB" id="A0A3N4H960"/>
<name>A0A3N4H960_ASCIM</name>